<dbReference type="SUPFAM" id="SSF53474">
    <property type="entry name" value="alpha/beta-Hydrolases"/>
    <property type="match status" value="1"/>
</dbReference>
<dbReference type="PANTHER" id="PTHR11487:SF0">
    <property type="entry name" value="S-ACYL FATTY ACID SYNTHASE THIOESTERASE, MEDIUM CHAIN"/>
    <property type="match status" value="1"/>
</dbReference>
<dbReference type="PANTHER" id="PTHR11487">
    <property type="entry name" value="THIOESTERASE"/>
    <property type="match status" value="1"/>
</dbReference>
<dbReference type="InterPro" id="IPR012223">
    <property type="entry name" value="TEII"/>
</dbReference>
<organism evidence="3 4">
    <name type="scientific">Photobacterium indicum</name>
    <dbReference type="NCBI Taxonomy" id="81447"/>
    <lineage>
        <taxon>Bacteria</taxon>
        <taxon>Pseudomonadati</taxon>
        <taxon>Pseudomonadota</taxon>
        <taxon>Gammaproteobacteria</taxon>
        <taxon>Vibrionales</taxon>
        <taxon>Vibrionaceae</taxon>
        <taxon>Photobacterium</taxon>
    </lineage>
</organism>
<dbReference type="GO" id="GO:0008610">
    <property type="term" value="P:lipid biosynthetic process"/>
    <property type="evidence" value="ECO:0007669"/>
    <property type="project" value="TreeGrafter"/>
</dbReference>
<evidence type="ECO:0000313" key="3">
    <source>
        <dbReference type="EMBL" id="PSV47523.1"/>
    </source>
</evidence>
<feature type="domain" description="Thioesterase" evidence="2">
    <location>
        <begin position="21"/>
        <end position="253"/>
    </location>
</feature>
<protein>
    <submittedName>
        <fullName evidence="3">Thioesterase</fullName>
    </submittedName>
</protein>
<name>A0A2T3L980_9GAMM</name>
<gene>
    <name evidence="3" type="ORF">C9J47_11665</name>
</gene>
<evidence type="ECO:0000259" key="2">
    <source>
        <dbReference type="Pfam" id="PF00975"/>
    </source>
</evidence>
<dbReference type="Proteomes" id="UP000241803">
    <property type="component" value="Unassembled WGS sequence"/>
</dbReference>
<dbReference type="InterPro" id="IPR001031">
    <property type="entry name" value="Thioesterase"/>
</dbReference>
<accession>A0A2T3L980</accession>
<proteinExistence type="inferred from homology"/>
<dbReference type="InterPro" id="IPR029058">
    <property type="entry name" value="AB_hydrolase_fold"/>
</dbReference>
<evidence type="ECO:0000256" key="1">
    <source>
        <dbReference type="ARBA" id="ARBA00007169"/>
    </source>
</evidence>
<comment type="caution">
    <text evidence="3">The sequence shown here is derived from an EMBL/GenBank/DDBJ whole genome shotgun (WGS) entry which is preliminary data.</text>
</comment>
<evidence type="ECO:0000313" key="4">
    <source>
        <dbReference type="Proteomes" id="UP000241803"/>
    </source>
</evidence>
<dbReference type="EMBL" id="PYOC01000003">
    <property type="protein sequence ID" value="PSV47523.1"/>
    <property type="molecule type" value="Genomic_DNA"/>
</dbReference>
<dbReference type="AlphaFoldDB" id="A0A2T3L980"/>
<dbReference type="Pfam" id="PF00975">
    <property type="entry name" value="Thioesterase"/>
    <property type="match status" value="1"/>
</dbReference>
<sequence>MIDQVFKTLYQSGSHAENIWIVCPFAGGSQSAFKSWTKLDSETLPENSLVMLATYPGRDQRMRERPLSTISDLADDIFDAFVRWENQTQLPPNANIRLCGHSMGAQVAFEVCTQLEEYYGSETPVKQIILSGCHAPHLESRRKLSHLSDNDFIDQLIEIGSGSPVLKQNPELLPIFLPMLRADFIATETYVKKLDSAPELNFTQCSLVFGECDPEAWESEVKEWESWICPSIKASTQFFGVPGDHFYLTTTPAVFIQTVVQHSLNNIFVSSNTKIPAL</sequence>
<keyword evidence="4" id="KW-1185">Reference proteome</keyword>
<dbReference type="Gene3D" id="3.40.50.1820">
    <property type="entry name" value="alpha/beta hydrolase"/>
    <property type="match status" value="1"/>
</dbReference>
<reference evidence="3 4" key="1">
    <citation type="submission" date="2018-03" db="EMBL/GenBank/DDBJ databases">
        <title>Whole genome sequencing of Histamine producing bacteria.</title>
        <authorList>
            <person name="Butler K."/>
        </authorList>
    </citation>
    <scope>NUCLEOTIDE SEQUENCE [LARGE SCALE GENOMIC DNA]</scope>
    <source>
        <strain evidence="3 4">ATCC 19614</strain>
    </source>
</reference>
<comment type="similarity">
    <text evidence="1">Belongs to the thioesterase family.</text>
</comment>
<dbReference type="RefSeq" id="WP_107253688.1">
    <property type="nucleotide sequence ID" value="NZ_JAKJTK010000018.1"/>
</dbReference>